<evidence type="ECO:0000256" key="1">
    <source>
        <dbReference type="ARBA" id="ARBA00004123"/>
    </source>
</evidence>
<dbReference type="Pfam" id="PF03517">
    <property type="entry name" value="Voldacs"/>
    <property type="match status" value="1"/>
</dbReference>
<accession>A0A423VPG9</accession>
<dbReference type="GO" id="GO:0005829">
    <property type="term" value="C:cytosol"/>
    <property type="evidence" value="ECO:0007669"/>
    <property type="project" value="TreeGrafter"/>
</dbReference>
<evidence type="ECO:0000256" key="2">
    <source>
        <dbReference type="ARBA" id="ARBA00004496"/>
    </source>
</evidence>
<dbReference type="OrthoDB" id="19714at2759"/>
<dbReference type="GO" id="GO:0005681">
    <property type="term" value="C:spliceosomal complex"/>
    <property type="evidence" value="ECO:0007669"/>
    <property type="project" value="TreeGrafter"/>
</dbReference>
<keyword evidence="3" id="KW-0963">Cytoplasm</keyword>
<comment type="caution">
    <text evidence="6">The sequence shown here is derived from an EMBL/GenBank/DDBJ whole genome shotgun (WGS) entry which is preliminary data.</text>
</comment>
<gene>
    <name evidence="6" type="ORF">VSDG_06368</name>
</gene>
<keyword evidence="4" id="KW-0539">Nucleus</keyword>
<dbReference type="InterPro" id="IPR039924">
    <property type="entry name" value="ICln/Lot5/Saf5"/>
</dbReference>
<proteinExistence type="predicted"/>
<dbReference type="PANTHER" id="PTHR21399">
    <property type="entry name" value="CHLORIDE CONDUCTANCE REGULATORY PROTEIN ICLN"/>
    <property type="match status" value="1"/>
</dbReference>
<keyword evidence="7" id="KW-1185">Reference proteome</keyword>
<feature type="region of interest" description="Disordered" evidence="5">
    <location>
        <begin position="161"/>
        <end position="181"/>
    </location>
</feature>
<sequence>MLPTTIHTSPSLDDFTLLSDYQSTTPATFDGGKPVLHFHAAGAKAWLAKDQQGALPIFPADSPVFEGDSDEMVAQDDIELFVNSETLTIFNRKSSTGVQIPYPSIALHAMQHKAEPATTTSDAEPDAEAAKAPCILLQLDLSDGGADDETFDTVQLTLVPPPASTDLSSPAQAGSAARSEQEKLFDAITACQNLHPDPVDGDDDDDDGEDYADRIIFESSVDGSGEGIEGLPGVLRGSASGGLPPPMPGSSGWITAENVGDFFDADGNWIGGGGGENGDEEGQEELGEGAGRVRGRDEINGHGEGVEEDGENKRTRTE</sequence>
<dbReference type="PANTHER" id="PTHR21399:SF0">
    <property type="entry name" value="METHYLOSOME SUBUNIT PICLN"/>
    <property type="match status" value="1"/>
</dbReference>
<dbReference type="GO" id="GO:0000387">
    <property type="term" value="P:spliceosomal snRNP assembly"/>
    <property type="evidence" value="ECO:0007669"/>
    <property type="project" value="TreeGrafter"/>
</dbReference>
<dbReference type="Gene3D" id="2.30.29.30">
    <property type="entry name" value="Pleckstrin-homology domain (PH domain)/Phosphotyrosine-binding domain (PTB)"/>
    <property type="match status" value="1"/>
</dbReference>
<comment type="subcellular location">
    <subcellularLocation>
        <location evidence="2">Cytoplasm</location>
    </subcellularLocation>
    <subcellularLocation>
        <location evidence="1">Nucleus</location>
    </subcellularLocation>
</comment>
<evidence type="ECO:0000313" key="6">
    <source>
        <dbReference type="EMBL" id="ROV92904.1"/>
    </source>
</evidence>
<feature type="compositionally biased region" description="Basic and acidic residues" evidence="5">
    <location>
        <begin position="294"/>
        <end position="318"/>
    </location>
</feature>
<evidence type="ECO:0000256" key="3">
    <source>
        <dbReference type="ARBA" id="ARBA00022490"/>
    </source>
</evidence>
<evidence type="ECO:0000313" key="7">
    <source>
        <dbReference type="Proteomes" id="UP000284375"/>
    </source>
</evidence>
<dbReference type="GO" id="GO:0034715">
    <property type="term" value="C:pICln-Sm protein complex"/>
    <property type="evidence" value="ECO:0007669"/>
    <property type="project" value="TreeGrafter"/>
</dbReference>
<name>A0A423VPG9_CYTCH</name>
<feature type="region of interest" description="Disordered" evidence="5">
    <location>
        <begin position="264"/>
        <end position="318"/>
    </location>
</feature>
<feature type="compositionally biased region" description="Acidic residues" evidence="5">
    <location>
        <begin position="277"/>
        <end position="287"/>
    </location>
</feature>
<organism evidence="6 7">
    <name type="scientific">Cytospora chrysosperma</name>
    <name type="common">Cytospora canker fungus</name>
    <name type="synonym">Sphaeria chrysosperma</name>
    <dbReference type="NCBI Taxonomy" id="252740"/>
    <lineage>
        <taxon>Eukaryota</taxon>
        <taxon>Fungi</taxon>
        <taxon>Dikarya</taxon>
        <taxon>Ascomycota</taxon>
        <taxon>Pezizomycotina</taxon>
        <taxon>Sordariomycetes</taxon>
        <taxon>Sordariomycetidae</taxon>
        <taxon>Diaporthales</taxon>
        <taxon>Cytosporaceae</taxon>
        <taxon>Cytospora</taxon>
    </lineage>
</organism>
<evidence type="ECO:0000256" key="4">
    <source>
        <dbReference type="ARBA" id="ARBA00023242"/>
    </source>
</evidence>
<dbReference type="AlphaFoldDB" id="A0A423VPG9"/>
<dbReference type="InterPro" id="IPR011993">
    <property type="entry name" value="PH-like_dom_sf"/>
</dbReference>
<dbReference type="Proteomes" id="UP000284375">
    <property type="component" value="Unassembled WGS sequence"/>
</dbReference>
<evidence type="ECO:0008006" key="8">
    <source>
        <dbReference type="Google" id="ProtNLM"/>
    </source>
</evidence>
<reference evidence="6 7" key="1">
    <citation type="submission" date="2015-09" db="EMBL/GenBank/DDBJ databases">
        <title>Host preference determinants of Valsa canker pathogens revealed by comparative genomics.</title>
        <authorList>
            <person name="Yin Z."/>
            <person name="Huang L."/>
        </authorList>
    </citation>
    <scope>NUCLEOTIDE SEQUENCE [LARGE SCALE GENOMIC DNA]</scope>
    <source>
        <strain evidence="6 7">YSFL</strain>
    </source>
</reference>
<evidence type="ECO:0000256" key="5">
    <source>
        <dbReference type="SAM" id="MobiDB-lite"/>
    </source>
</evidence>
<protein>
    <recommendedName>
        <fullName evidence="8">Protein LOT5</fullName>
    </recommendedName>
</protein>
<dbReference type="EMBL" id="LJZO01000035">
    <property type="protein sequence ID" value="ROV92904.1"/>
    <property type="molecule type" value="Genomic_DNA"/>
</dbReference>
<dbReference type="GO" id="GO:0045292">
    <property type="term" value="P:mRNA cis splicing, via spliceosome"/>
    <property type="evidence" value="ECO:0007669"/>
    <property type="project" value="TreeGrafter"/>
</dbReference>